<evidence type="ECO:0000313" key="1">
    <source>
        <dbReference type="EMBL" id="ANH82750.1"/>
    </source>
</evidence>
<gene>
    <name evidence="1" type="ORF">A8C56_18785</name>
</gene>
<dbReference type="Proteomes" id="UP000077667">
    <property type="component" value="Chromosome"/>
</dbReference>
<reference evidence="1 2" key="1">
    <citation type="submission" date="2016-05" db="EMBL/GenBank/DDBJ databases">
        <title>Niabella ginsenosidivorans BS26 whole genome sequencing.</title>
        <authorList>
            <person name="Im W.T."/>
            <person name="Siddiqi M.Z."/>
        </authorList>
    </citation>
    <scope>NUCLEOTIDE SEQUENCE [LARGE SCALE GENOMIC DNA]</scope>
    <source>
        <strain evidence="1 2">BS26</strain>
    </source>
</reference>
<evidence type="ECO:0000313" key="2">
    <source>
        <dbReference type="Proteomes" id="UP000077667"/>
    </source>
</evidence>
<name>A0A1A9I7R7_9BACT</name>
<keyword evidence="2" id="KW-1185">Reference proteome</keyword>
<dbReference type="KEGG" id="nia:A8C56_18785"/>
<dbReference type="EMBL" id="CP015772">
    <property type="protein sequence ID" value="ANH82750.1"/>
    <property type="molecule type" value="Genomic_DNA"/>
</dbReference>
<protein>
    <submittedName>
        <fullName evidence="1">Uncharacterized protein</fullName>
    </submittedName>
</protein>
<proteinExistence type="predicted"/>
<dbReference type="OrthoDB" id="2149806at2"/>
<accession>A0A1A9I7R7</accession>
<dbReference type="STRING" id="1176587.A8C56_18785"/>
<organism evidence="1 2">
    <name type="scientific">Niabella ginsenosidivorans</name>
    <dbReference type="NCBI Taxonomy" id="1176587"/>
    <lineage>
        <taxon>Bacteria</taxon>
        <taxon>Pseudomonadati</taxon>
        <taxon>Bacteroidota</taxon>
        <taxon>Chitinophagia</taxon>
        <taxon>Chitinophagales</taxon>
        <taxon>Chitinophagaceae</taxon>
        <taxon>Niabella</taxon>
    </lineage>
</organism>
<dbReference type="AlphaFoldDB" id="A0A1A9I7R7"/>
<sequence length="80" mass="9058">MATTICHLVIAVFWTWPNFAATESIINYKHCINRFLEEHGKPLTQELVQKGHPVTVASSGAIEKTELKWQVIPDEALLNE</sequence>
<dbReference type="RefSeq" id="WP_067759486.1">
    <property type="nucleotide sequence ID" value="NZ_CP015772.1"/>
</dbReference>